<reference evidence="7" key="1">
    <citation type="submission" date="2020-08" db="EMBL/GenBank/DDBJ databases">
        <title>Genome public.</title>
        <authorList>
            <person name="Liu C."/>
            <person name="Sun Q."/>
        </authorList>
    </citation>
    <scope>NUCLEOTIDE SEQUENCE</scope>
    <source>
        <strain evidence="7">H8</strain>
    </source>
</reference>
<dbReference type="RefSeq" id="WP_249313391.1">
    <property type="nucleotide sequence ID" value="NZ_JACRSU010000003.1"/>
</dbReference>
<organism evidence="7 8">
    <name type="scientific">Congzhengia minquanensis</name>
    <dbReference type="NCBI Taxonomy" id="2763657"/>
    <lineage>
        <taxon>Bacteria</taxon>
        <taxon>Bacillati</taxon>
        <taxon>Bacillota</taxon>
        <taxon>Clostridia</taxon>
        <taxon>Eubacteriales</taxon>
        <taxon>Oscillospiraceae</taxon>
        <taxon>Congzhengia</taxon>
    </lineage>
</organism>
<feature type="transmembrane region" description="Helical" evidence="6">
    <location>
        <begin position="46"/>
        <end position="68"/>
    </location>
</feature>
<dbReference type="EMBL" id="JACRSU010000003">
    <property type="protein sequence ID" value="MBC8541344.1"/>
    <property type="molecule type" value="Genomic_DNA"/>
</dbReference>
<keyword evidence="4 6" id="KW-1133">Transmembrane helix</keyword>
<dbReference type="CDD" id="cd15904">
    <property type="entry name" value="TSPO_MBR"/>
    <property type="match status" value="1"/>
</dbReference>
<name>A0A926DP98_9FIRM</name>
<dbReference type="InterPro" id="IPR038330">
    <property type="entry name" value="TspO/MBR-related_sf"/>
</dbReference>
<protein>
    <submittedName>
        <fullName evidence="7">Tryptophan-rich sensory protein</fullName>
    </submittedName>
</protein>
<evidence type="ECO:0000313" key="7">
    <source>
        <dbReference type="EMBL" id="MBC8541344.1"/>
    </source>
</evidence>
<feature type="transmembrane region" description="Helical" evidence="6">
    <location>
        <begin position="105"/>
        <end position="124"/>
    </location>
</feature>
<comment type="subcellular location">
    <subcellularLocation>
        <location evidence="1">Membrane</location>
        <topology evidence="1">Multi-pass membrane protein</topology>
    </subcellularLocation>
</comment>
<evidence type="ECO:0000256" key="1">
    <source>
        <dbReference type="ARBA" id="ARBA00004141"/>
    </source>
</evidence>
<keyword evidence="8" id="KW-1185">Reference proteome</keyword>
<dbReference type="PANTHER" id="PTHR10057:SF0">
    <property type="entry name" value="TRANSLOCATOR PROTEIN"/>
    <property type="match status" value="1"/>
</dbReference>
<dbReference type="GO" id="GO:0016020">
    <property type="term" value="C:membrane"/>
    <property type="evidence" value="ECO:0007669"/>
    <property type="project" value="UniProtKB-SubCell"/>
</dbReference>
<dbReference type="AlphaFoldDB" id="A0A926DP98"/>
<gene>
    <name evidence="7" type="ORF">H8698_10185</name>
</gene>
<feature type="transmembrane region" description="Helical" evidence="6">
    <location>
        <begin position="80"/>
        <end position="99"/>
    </location>
</feature>
<evidence type="ECO:0000313" key="8">
    <source>
        <dbReference type="Proteomes" id="UP000611762"/>
    </source>
</evidence>
<feature type="transmembrane region" description="Helical" evidence="6">
    <location>
        <begin position="7"/>
        <end position="26"/>
    </location>
</feature>
<evidence type="ECO:0000256" key="5">
    <source>
        <dbReference type="ARBA" id="ARBA00023136"/>
    </source>
</evidence>
<dbReference type="Gene3D" id="1.20.1260.100">
    <property type="entry name" value="TspO/MBR protein"/>
    <property type="match status" value="1"/>
</dbReference>
<dbReference type="Proteomes" id="UP000611762">
    <property type="component" value="Unassembled WGS sequence"/>
</dbReference>
<proteinExistence type="inferred from homology"/>
<keyword evidence="3 6" id="KW-0812">Transmembrane</keyword>
<dbReference type="Pfam" id="PF03073">
    <property type="entry name" value="TspO_MBR"/>
    <property type="match status" value="1"/>
</dbReference>
<dbReference type="GO" id="GO:0033013">
    <property type="term" value="P:tetrapyrrole metabolic process"/>
    <property type="evidence" value="ECO:0007669"/>
    <property type="project" value="UniProtKB-ARBA"/>
</dbReference>
<evidence type="ECO:0000256" key="4">
    <source>
        <dbReference type="ARBA" id="ARBA00022989"/>
    </source>
</evidence>
<dbReference type="InterPro" id="IPR004307">
    <property type="entry name" value="TspO_MBR"/>
</dbReference>
<dbReference type="PANTHER" id="PTHR10057">
    <property type="entry name" value="PERIPHERAL-TYPE BENZODIAZEPINE RECEPTOR"/>
    <property type="match status" value="1"/>
</dbReference>
<dbReference type="FunFam" id="1.20.1260.100:FF:000001">
    <property type="entry name" value="translocator protein 2"/>
    <property type="match status" value="1"/>
</dbReference>
<dbReference type="PIRSF" id="PIRSF005859">
    <property type="entry name" value="PBR"/>
    <property type="match status" value="1"/>
</dbReference>
<evidence type="ECO:0000256" key="3">
    <source>
        <dbReference type="ARBA" id="ARBA00022692"/>
    </source>
</evidence>
<evidence type="ECO:0000256" key="6">
    <source>
        <dbReference type="SAM" id="Phobius"/>
    </source>
</evidence>
<sequence>MKTTIQAIKSILLPVLTGLLAGLLISNNTDMYNVLIKPPFALPGSLFPVVWTVLYILMGVAFFLFQTSGANEKDLNDGKLFFYTQLFFNFLWPIVFFNFKLPFTAFILLVILFVFTAITVVKFYQSSKLSGILLLPYLLYILYAGYLNFAIWFLNL</sequence>
<comment type="similarity">
    <text evidence="2">Belongs to the TspO/BZRP family.</text>
</comment>
<evidence type="ECO:0000256" key="2">
    <source>
        <dbReference type="ARBA" id="ARBA00007524"/>
    </source>
</evidence>
<comment type="caution">
    <text evidence="7">The sequence shown here is derived from an EMBL/GenBank/DDBJ whole genome shotgun (WGS) entry which is preliminary data.</text>
</comment>
<keyword evidence="5 6" id="KW-0472">Membrane</keyword>
<accession>A0A926DP98</accession>
<feature type="transmembrane region" description="Helical" evidence="6">
    <location>
        <begin position="131"/>
        <end position="154"/>
    </location>
</feature>